<proteinExistence type="predicted"/>
<dbReference type="RefSeq" id="WP_244529754.1">
    <property type="nucleotide sequence ID" value="NZ_FMXM01000014.1"/>
</dbReference>
<organism evidence="1 2">
    <name type="scientific">Mesorhizobium qingshengii</name>
    <dbReference type="NCBI Taxonomy" id="1165689"/>
    <lineage>
        <taxon>Bacteria</taxon>
        <taxon>Pseudomonadati</taxon>
        <taxon>Pseudomonadota</taxon>
        <taxon>Alphaproteobacteria</taxon>
        <taxon>Hyphomicrobiales</taxon>
        <taxon>Phyllobacteriaceae</taxon>
        <taxon>Mesorhizobium</taxon>
    </lineage>
</organism>
<gene>
    <name evidence="1" type="ORF">SAMN02927914_04382</name>
</gene>
<evidence type="ECO:0000313" key="1">
    <source>
        <dbReference type="EMBL" id="SDA90564.1"/>
    </source>
</evidence>
<dbReference type="Proteomes" id="UP000198588">
    <property type="component" value="Unassembled WGS sequence"/>
</dbReference>
<dbReference type="AlphaFoldDB" id="A0A1G5Z752"/>
<dbReference type="EMBL" id="FMXM01000014">
    <property type="protein sequence ID" value="SDA90564.1"/>
    <property type="molecule type" value="Genomic_DNA"/>
</dbReference>
<name>A0A1G5Z752_9HYPH</name>
<evidence type="ECO:0000313" key="2">
    <source>
        <dbReference type="Proteomes" id="UP000198588"/>
    </source>
</evidence>
<protein>
    <submittedName>
        <fullName evidence="1">Uncharacterized protein</fullName>
    </submittedName>
</protein>
<sequence>MFTLHVDGAVCSLACAYRDKVIKADEEDFFEALFQIRQELEADGLLPFCYGASANVYPENTVMEKSRGLIACKVKTGQFPQETDLVDIFDDGVDVVPVFVHMQQQFWEEWLASLPS</sequence>
<accession>A0A1G5Z752</accession>
<reference evidence="1 2" key="1">
    <citation type="submission" date="2016-10" db="EMBL/GenBank/DDBJ databases">
        <authorList>
            <person name="de Groot N.N."/>
        </authorList>
    </citation>
    <scope>NUCLEOTIDE SEQUENCE [LARGE SCALE GENOMIC DNA]</scope>
    <source>
        <strain evidence="1 2">CGMCC 1.12097</strain>
    </source>
</reference>